<feature type="domain" description="CBS" evidence="5">
    <location>
        <begin position="142"/>
        <end position="199"/>
    </location>
</feature>
<dbReference type="Pfam" id="PF03471">
    <property type="entry name" value="CorC_HlyC"/>
    <property type="match status" value="1"/>
</dbReference>
<dbReference type="SUPFAM" id="SSF56176">
    <property type="entry name" value="FAD-binding/transporter-associated domain-like"/>
    <property type="match status" value="1"/>
</dbReference>
<dbReference type="GO" id="GO:0050660">
    <property type="term" value="F:flavin adenine dinucleotide binding"/>
    <property type="evidence" value="ECO:0007669"/>
    <property type="project" value="InterPro"/>
</dbReference>
<dbReference type="InterPro" id="IPR016169">
    <property type="entry name" value="FAD-bd_PCMH_sub2"/>
</dbReference>
<evidence type="ECO:0000256" key="3">
    <source>
        <dbReference type="ARBA" id="ARBA00023122"/>
    </source>
</evidence>
<evidence type="ECO:0000256" key="2">
    <source>
        <dbReference type="ARBA" id="ARBA00022737"/>
    </source>
</evidence>
<comment type="caution">
    <text evidence="6">The sequence shown here is derived from an EMBL/GenBank/DDBJ whole genome shotgun (WGS) entry which is preliminary data.</text>
</comment>
<dbReference type="PANTHER" id="PTHR22777">
    <property type="entry name" value="HEMOLYSIN-RELATED"/>
    <property type="match status" value="1"/>
</dbReference>
<dbReference type="InterPro" id="IPR046342">
    <property type="entry name" value="CBS_dom_sf"/>
</dbReference>
<evidence type="ECO:0000313" key="7">
    <source>
        <dbReference type="Proteomes" id="UP000293550"/>
    </source>
</evidence>
<reference evidence="6 7" key="1">
    <citation type="submission" date="2018-10" db="EMBL/GenBank/DDBJ databases">
        <title>An updated phylogeny of the Alphaproteobacteria reveals that the parasitic Rickettsiales and Holosporales have independent origins.</title>
        <authorList>
            <person name="Munoz-Gomez S.A."/>
            <person name="Hess S."/>
            <person name="Burger G."/>
            <person name="Lang B.F."/>
            <person name="Susko E."/>
            <person name="Slamovits C.H."/>
            <person name="Roger A.J."/>
        </authorList>
    </citation>
    <scope>NUCLEOTIDE SEQUENCE [LARGE SCALE GENOMIC DNA]</scope>
    <source>
        <strain evidence="6">HOLO01</strain>
    </source>
</reference>
<keyword evidence="3 4" id="KW-0129">CBS domain</keyword>
<dbReference type="CDD" id="cd04590">
    <property type="entry name" value="CBS_pair_CorC_HlyC_assoc"/>
    <property type="match status" value="1"/>
</dbReference>
<evidence type="ECO:0000259" key="5">
    <source>
        <dbReference type="PROSITE" id="PS51371"/>
    </source>
</evidence>
<dbReference type="GO" id="GO:0005886">
    <property type="term" value="C:plasma membrane"/>
    <property type="evidence" value="ECO:0007669"/>
    <property type="project" value="TreeGrafter"/>
</dbReference>
<proteinExistence type="inferred from homology"/>
<dbReference type="Pfam" id="PF00571">
    <property type="entry name" value="CBS"/>
    <property type="match status" value="2"/>
</dbReference>
<accession>A0A4Q7DND9</accession>
<dbReference type="InterPro" id="IPR036318">
    <property type="entry name" value="FAD-bd_PCMH-like_sf"/>
</dbReference>
<keyword evidence="7" id="KW-1185">Reference proteome</keyword>
<dbReference type="EMBL" id="SCFB01000004">
    <property type="protein sequence ID" value="RZI46376.1"/>
    <property type="molecule type" value="Genomic_DNA"/>
</dbReference>
<dbReference type="OrthoDB" id="9797674at2"/>
<dbReference type="Proteomes" id="UP000293550">
    <property type="component" value="Unassembled WGS sequence"/>
</dbReference>
<dbReference type="Gene3D" id="3.30.465.10">
    <property type="match status" value="1"/>
</dbReference>
<evidence type="ECO:0000313" key="6">
    <source>
        <dbReference type="EMBL" id="RZI46376.1"/>
    </source>
</evidence>
<comment type="similarity">
    <text evidence="1">Belongs to the UPF0053 family. Hemolysin C subfamily.</text>
</comment>
<organism evidence="6 7">
    <name type="scientific">Candidatus Finniella inopinata</name>
    <dbReference type="NCBI Taxonomy" id="1696036"/>
    <lineage>
        <taxon>Bacteria</taxon>
        <taxon>Pseudomonadati</taxon>
        <taxon>Pseudomonadota</taxon>
        <taxon>Alphaproteobacteria</taxon>
        <taxon>Holosporales</taxon>
        <taxon>Candidatus Paracaedibacteraceae</taxon>
        <taxon>Candidatus Finniella</taxon>
    </lineage>
</organism>
<protein>
    <submittedName>
        <fullName evidence="6">HlyC/CorC family transporter</fullName>
    </submittedName>
</protein>
<dbReference type="SUPFAM" id="SSF54631">
    <property type="entry name" value="CBS-domain pair"/>
    <property type="match status" value="1"/>
</dbReference>
<evidence type="ECO:0000256" key="1">
    <source>
        <dbReference type="ARBA" id="ARBA00006446"/>
    </source>
</evidence>
<gene>
    <name evidence="6" type="ORF">EQU50_01950</name>
</gene>
<dbReference type="InterPro" id="IPR000644">
    <property type="entry name" value="CBS_dom"/>
</dbReference>
<dbReference type="RefSeq" id="WP_130153484.1">
    <property type="nucleotide sequence ID" value="NZ_SCFB01000004.1"/>
</dbReference>
<dbReference type="SMART" id="SM01091">
    <property type="entry name" value="CorC_HlyC"/>
    <property type="match status" value="1"/>
</dbReference>
<dbReference type="AlphaFoldDB" id="A0A4Q7DND9"/>
<dbReference type="PANTHER" id="PTHR22777:SF27">
    <property type="entry name" value="MAGNESIUM AND COBALT EFFLUX PROTEIN CORC"/>
    <property type="match status" value="1"/>
</dbReference>
<evidence type="ECO:0000256" key="4">
    <source>
        <dbReference type="PROSITE-ProRule" id="PRU00703"/>
    </source>
</evidence>
<feature type="domain" description="CBS" evidence="5">
    <location>
        <begin position="78"/>
        <end position="139"/>
    </location>
</feature>
<dbReference type="InterPro" id="IPR044751">
    <property type="entry name" value="Ion_transp-like_CBS"/>
</dbReference>
<name>A0A4Q7DND9_9PROT</name>
<dbReference type="PROSITE" id="PS51371">
    <property type="entry name" value="CBS"/>
    <property type="match status" value="2"/>
</dbReference>
<dbReference type="Gene3D" id="3.10.580.10">
    <property type="entry name" value="CBS-domain"/>
    <property type="match status" value="1"/>
</dbReference>
<sequence>MKSSILNIMTKEEPRSLPSFFKIFKRKFKKNDNDNNLRETIEELIDEVHEVEPSIESNERELLGNVLNLRDLTAYDVMLPRADIIAVPLGISAQDMIQQFVKTGVLQILIYKDNLDNVVGMLHVKDILAWQISKKPWALKTLMRNVLYISPTMRTLDLLLKMRETGSKVAVVVDEYGGVDGLVTFSNLIEEIIGDIQDAREQSPSVQIEIRTDGTIFADARTTLEELNKAVGVELPLNDHDDDIDTLGGLVVLLAGRVPIRGEVIRHPTSGIEFEVMEADPRKIRRVCIRQK</sequence>
<dbReference type="InterPro" id="IPR005170">
    <property type="entry name" value="Transptr-assoc_dom"/>
</dbReference>
<keyword evidence="2" id="KW-0677">Repeat</keyword>